<evidence type="ECO:0000313" key="9">
    <source>
        <dbReference type="Proteomes" id="UP000734854"/>
    </source>
</evidence>
<feature type="coiled-coil region" evidence="5">
    <location>
        <begin position="343"/>
        <end position="399"/>
    </location>
</feature>
<dbReference type="OrthoDB" id="1933744at2759"/>
<dbReference type="PROSITE" id="PS51775">
    <property type="entry name" value="GTD_BINDING"/>
    <property type="match status" value="1"/>
</dbReference>
<protein>
    <recommendedName>
        <fullName evidence="7">GTD-binding domain-containing protein</fullName>
    </recommendedName>
</protein>
<accession>A0A8J5FRX2</accession>
<evidence type="ECO:0000256" key="1">
    <source>
        <dbReference type="ARBA" id="ARBA00004370"/>
    </source>
</evidence>
<evidence type="ECO:0000313" key="8">
    <source>
        <dbReference type="EMBL" id="KAG6490656.1"/>
    </source>
</evidence>
<keyword evidence="5" id="KW-0175">Coiled coil</keyword>
<dbReference type="GO" id="GO:0080115">
    <property type="term" value="F:myosin XI tail binding"/>
    <property type="evidence" value="ECO:0007669"/>
    <property type="project" value="UniProtKB-ARBA"/>
</dbReference>
<dbReference type="Proteomes" id="UP000734854">
    <property type="component" value="Unassembled WGS sequence"/>
</dbReference>
<dbReference type="InterPro" id="IPR007656">
    <property type="entry name" value="GTD-bd"/>
</dbReference>
<dbReference type="GO" id="GO:0016020">
    <property type="term" value="C:membrane"/>
    <property type="evidence" value="ECO:0007669"/>
    <property type="project" value="UniProtKB-SubCell"/>
</dbReference>
<evidence type="ECO:0000256" key="5">
    <source>
        <dbReference type="SAM" id="Coils"/>
    </source>
</evidence>
<name>A0A8J5FRX2_ZINOF</name>
<evidence type="ECO:0000256" key="4">
    <source>
        <dbReference type="ARBA" id="ARBA00023136"/>
    </source>
</evidence>
<keyword evidence="2 6" id="KW-0812">Transmembrane</keyword>
<feature type="transmembrane region" description="Helical" evidence="6">
    <location>
        <begin position="20"/>
        <end position="39"/>
    </location>
</feature>
<comment type="caution">
    <text evidence="8">The sequence shown here is derived from an EMBL/GenBank/DDBJ whole genome shotgun (WGS) entry which is preliminary data.</text>
</comment>
<dbReference type="Pfam" id="PF04576">
    <property type="entry name" value="Zein-binding"/>
    <property type="match status" value="1"/>
</dbReference>
<proteinExistence type="predicted"/>
<evidence type="ECO:0000256" key="3">
    <source>
        <dbReference type="ARBA" id="ARBA00022989"/>
    </source>
</evidence>
<keyword evidence="4 6" id="KW-0472">Membrane</keyword>
<feature type="coiled-coil region" evidence="5">
    <location>
        <begin position="688"/>
        <end position="715"/>
    </location>
</feature>
<dbReference type="PANTHER" id="PTHR31422">
    <property type="entry name" value="BNAANNG28530D PROTEIN"/>
    <property type="match status" value="1"/>
</dbReference>
<evidence type="ECO:0000256" key="2">
    <source>
        <dbReference type="ARBA" id="ARBA00022692"/>
    </source>
</evidence>
<reference evidence="8 9" key="1">
    <citation type="submission" date="2020-08" db="EMBL/GenBank/DDBJ databases">
        <title>Plant Genome Project.</title>
        <authorList>
            <person name="Zhang R.-G."/>
        </authorList>
    </citation>
    <scope>NUCLEOTIDE SEQUENCE [LARGE SCALE GENOMIC DNA]</scope>
    <source>
        <tissue evidence="8">Rhizome</tissue>
    </source>
</reference>
<dbReference type="EMBL" id="JACMSC010000014">
    <property type="protein sequence ID" value="KAG6490656.1"/>
    <property type="molecule type" value="Genomic_DNA"/>
</dbReference>
<comment type="subcellular location">
    <subcellularLocation>
        <location evidence="1">Membrane</location>
    </subcellularLocation>
</comment>
<organism evidence="8 9">
    <name type="scientific">Zingiber officinale</name>
    <name type="common">Ginger</name>
    <name type="synonym">Amomum zingiber</name>
    <dbReference type="NCBI Taxonomy" id="94328"/>
    <lineage>
        <taxon>Eukaryota</taxon>
        <taxon>Viridiplantae</taxon>
        <taxon>Streptophyta</taxon>
        <taxon>Embryophyta</taxon>
        <taxon>Tracheophyta</taxon>
        <taxon>Spermatophyta</taxon>
        <taxon>Magnoliopsida</taxon>
        <taxon>Liliopsida</taxon>
        <taxon>Zingiberales</taxon>
        <taxon>Zingiberaceae</taxon>
        <taxon>Zingiber</taxon>
    </lineage>
</organism>
<evidence type="ECO:0000259" key="7">
    <source>
        <dbReference type="PROSITE" id="PS51775"/>
    </source>
</evidence>
<feature type="domain" description="GTD-binding" evidence="7">
    <location>
        <begin position="299"/>
        <end position="397"/>
    </location>
</feature>
<gene>
    <name evidence="8" type="ORF">ZIOFF_051966</name>
</gene>
<sequence>MEGCRAIHHRWTLRGLVASYLDLALAYLFLCAASFAFFVSKALSLVGISVPCSCGLDLIDRRQQQQRHQQQRSVGCLQRFLLDCTAGKIGGVFDSFCLGDCRDSRVGRRDDVRFINHTDEDREGSAASAARGKLDLDRGEESCCSVSQPHCPRDSTNLSLMNNLLVDRGESSNYRDKDFVDVKGKAIVRQERPPNVLKRRKRQKNNISIKTTSLSALPSSLLEVGRKGEVATATPLTVNVPVSVVESTSNVIPGTSFLLSGYQKAIVEEINYTNPLQTMEKTLSNGIGRVRDEEKNECDVTRELKQALEEEKSTRAALCLELEKERNAAASAADEAMAMIFRLQEEKSAVQMEARQYQRMAEEKSAYDEEEKEILKEIIVRREREKHVLQKEVEAYQQMIVGVDSAKQISGSNLSTEVELIEDNTGTSFGSFDDTELILKTVYESIKKNERCRDEVQHVDAIEPLVASVQKSSTEFVNESAMSQELQLLISADDQHNTEEQRSNLLNDRNDCHVQEKGMLTMERVPSFIESNGAVYANGSSSPRLIGTRHKEDNAVDMKFEVEVPSDDLCMGQILHTDEVGSISSQVDTEASVFDVHVIDDEIDMNRQGDMGQLNLPQTALGRSHRYGVPKESSSDIKVHCLIENLNTCPKPLGTNIHRSNSDVITVGQAVDVASNRVLRLDMRRISMPAINNERSKLENEVELLRKKLKVIQEGREKLNFSVEKKEK</sequence>
<evidence type="ECO:0000256" key="6">
    <source>
        <dbReference type="SAM" id="Phobius"/>
    </source>
</evidence>
<dbReference type="PANTHER" id="PTHR31422:SF3">
    <property type="entry name" value="GTD-BINDING DOMAIN-CONTAINING PROTEIN"/>
    <property type="match status" value="1"/>
</dbReference>
<keyword evidence="9" id="KW-1185">Reference proteome</keyword>
<dbReference type="AlphaFoldDB" id="A0A8J5FRX2"/>
<keyword evidence="3 6" id="KW-1133">Transmembrane helix</keyword>